<dbReference type="PANTHER" id="PTHR31446">
    <property type="entry name" value="ACID PHOSPHATASE/VANADIUM-DEPENDENT HALOPEROXIDASE-RELATED PROTEIN"/>
    <property type="match status" value="1"/>
</dbReference>
<keyword evidence="1" id="KW-0812">Transmembrane</keyword>
<evidence type="ECO:0000256" key="1">
    <source>
        <dbReference type="SAM" id="Phobius"/>
    </source>
</evidence>
<feature type="transmembrane region" description="Helical" evidence="1">
    <location>
        <begin position="145"/>
        <end position="168"/>
    </location>
</feature>
<protein>
    <recommendedName>
        <fullName evidence="3">Phosphatidic acid phosphatase type 2/haloperoxidase domain-containing protein</fullName>
    </recommendedName>
</protein>
<dbReference type="EMBL" id="HBEC01003571">
    <property type="protein sequence ID" value="CAD8281614.1"/>
    <property type="molecule type" value="Transcribed_RNA"/>
</dbReference>
<accession>A0A7R9V3G1</accession>
<organism evidence="2">
    <name type="scientific">Chlamydomonas euryale</name>
    <dbReference type="NCBI Taxonomy" id="1486919"/>
    <lineage>
        <taxon>Eukaryota</taxon>
        <taxon>Viridiplantae</taxon>
        <taxon>Chlorophyta</taxon>
        <taxon>core chlorophytes</taxon>
        <taxon>Chlorophyceae</taxon>
        <taxon>CS clade</taxon>
        <taxon>Chlamydomonadales</taxon>
        <taxon>Chlamydomonadaceae</taxon>
        <taxon>Chlamydomonas</taxon>
    </lineage>
</organism>
<evidence type="ECO:0000313" key="2">
    <source>
        <dbReference type="EMBL" id="CAD8281614.1"/>
    </source>
</evidence>
<reference evidence="2" key="1">
    <citation type="submission" date="2021-01" db="EMBL/GenBank/DDBJ databases">
        <authorList>
            <person name="Corre E."/>
            <person name="Pelletier E."/>
            <person name="Niang G."/>
            <person name="Scheremetjew M."/>
            <person name="Finn R."/>
            <person name="Kale V."/>
            <person name="Holt S."/>
            <person name="Cochrane G."/>
            <person name="Meng A."/>
            <person name="Brown T."/>
            <person name="Cohen L."/>
        </authorList>
    </citation>
    <scope>NUCLEOTIDE SEQUENCE</scope>
    <source>
        <strain evidence="2">CCMP219</strain>
    </source>
</reference>
<dbReference type="Pfam" id="PF02681">
    <property type="entry name" value="DUF212"/>
    <property type="match status" value="1"/>
</dbReference>
<evidence type="ECO:0008006" key="3">
    <source>
        <dbReference type="Google" id="ProtNLM"/>
    </source>
</evidence>
<keyword evidence="1" id="KW-0472">Membrane</keyword>
<gene>
    <name evidence="2" type="ORF">CEUR00632_LOCUS1649</name>
</gene>
<proteinExistence type="predicted"/>
<sequence>MSAAPPEQLVQPGPGLLSNGPLIAALLGFSTAQFLKFIITYVQTRKWEYTRLWGSGGMPSSHTAFVIALTTAVWIRDGGGSSTFAICVVIASVTAYDAAGVRWHSGRTASLLNALVGELPPEHPIQEHESAGRLRDQLGHTPEEVAGGALVGILIGIFVEGLIFKVILKQGI</sequence>
<dbReference type="InterPro" id="IPR003832">
    <property type="entry name" value="DUF212"/>
</dbReference>
<dbReference type="AlphaFoldDB" id="A0A7R9V3G1"/>
<feature type="transmembrane region" description="Helical" evidence="1">
    <location>
        <begin position="52"/>
        <end position="75"/>
    </location>
</feature>
<feature type="transmembrane region" description="Helical" evidence="1">
    <location>
        <begin position="20"/>
        <end position="40"/>
    </location>
</feature>
<dbReference type="PANTHER" id="PTHR31446:SF29">
    <property type="entry name" value="ACID PHOSPHATASE_VANADIUM-DEPENDENT HALOPEROXIDASE-RELATED PROTEIN"/>
    <property type="match status" value="1"/>
</dbReference>
<name>A0A7R9V3G1_9CHLO</name>
<keyword evidence="1" id="KW-1133">Transmembrane helix</keyword>